<dbReference type="EMBL" id="QPJD01000003">
    <property type="protein sequence ID" value="RCW50371.1"/>
    <property type="molecule type" value="Genomic_DNA"/>
</dbReference>
<evidence type="ECO:0000313" key="2">
    <source>
        <dbReference type="Proteomes" id="UP000252415"/>
    </source>
</evidence>
<reference evidence="1 2" key="1">
    <citation type="submission" date="2018-07" db="EMBL/GenBank/DDBJ databases">
        <title>Genomic Encyclopedia of Type Strains, Phase III (KMG-III): the genomes of soil and plant-associated and newly described type strains.</title>
        <authorList>
            <person name="Whitman W."/>
        </authorList>
    </citation>
    <scope>NUCLEOTIDE SEQUENCE [LARGE SCALE GENOMIC DNA]</scope>
    <source>
        <strain evidence="1 2">CECT 7506</strain>
    </source>
</reference>
<protein>
    <submittedName>
        <fullName evidence="1">AAA domain-containing protein</fullName>
    </submittedName>
</protein>
<comment type="caution">
    <text evidence="1">The sequence shown here is derived from an EMBL/GenBank/DDBJ whole genome shotgun (WGS) entry which is preliminary data.</text>
</comment>
<evidence type="ECO:0000313" key="1">
    <source>
        <dbReference type="EMBL" id="RCW50371.1"/>
    </source>
</evidence>
<name>A0A368W4L3_9BACL</name>
<accession>A0A368W4L3</accession>
<sequence>MINVIIWINGAFGAGKSQTSYELHRRMINSYLYDPENAGYFIQKNTPKTIHKDDFQDYSMWREFTYSMLKHLDTAYDGVIIVPMTIVHPPYFNEIIGKLREDGVLIHHFALCASKDVLRKRLRSRGESSNSWAVQQIDRCVTGLADQTFQHHIDTDNMSVKDNVEYIALMSNISLSPDNRSSLKRVYDRVKTQVKQIRF</sequence>
<dbReference type="AlphaFoldDB" id="A0A368W4L3"/>
<dbReference type="Proteomes" id="UP000252415">
    <property type="component" value="Unassembled WGS sequence"/>
</dbReference>
<proteinExistence type="predicted"/>
<gene>
    <name evidence="1" type="ORF">DFP97_103392</name>
</gene>
<dbReference type="Gene3D" id="3.40.50.300">
    <property type="entry name" value="P-loop containing nucleotide triphosphate hydrolases"/>
    <property type="match status" value="1"/>
</dbReference>
<dbReference type="SUPFAM" id="SSF52540">
    <property type="entry name" value="P-loop containing nucleoside triphosphate hydrolases"/>
    <property type="match status" value="1"/>
</dbReference>
<organism evidence="1 2">
    <name type="scientific">Paenibacillus prosopidis</name>
    <dbReference type="NCBI Taxonomy" id="630520"/>
    <lineage>
        <taxon>Bacteria</taxon>
        <taxon>Bacillati</taxon>
        <taxon>Bacillota</taxon>
        <taxon>Bacilli</taxon>
        <taxon>Bacillales</taxon>
        <taxon>Paenibacillaceae</taxon>
        <taxon>Paenibacillus</taxon>
    </lineage>
</organism>
<dbReference type="InterPro" id="IPR027417">
    <property type="entry name" value="P-loop_NTPase"/>
</dbReference>
<keyword evidence="2" id="KW-1185">Reference proteome</keyword>
<dbReference type="Pfam" id="PF13671">
    <property type="entry name" value="AAA_33"/>
    <property type="match status" value="1"/>
</dbReference>